<name>A0ABX7C5T0_9HYPH</name>
<evidence type="ECO:0000313" key="10">
    <source>
        <dbReference type="Proteomes" id="UP000595857"/>
    </source>
</evidence>
<evidence type="ECO:0000256" key="1">
    <source>
        <dbReference type="ARBA" id="ARBA00006594"/>
    </source>
</evidence>
<accession>A0ABX7C5T0</accession>
<protein>
    <recommendedName>
        <fullName evidence="2">site-specific DNA-methyltransferase (adenine-specific)</fullName>
        <ecNumber evidence="2">2.1.1.72</ecNumber>
    </recommendedName>
</protein>
<evidence type="ECO:0000256" key="2">
    <source>
        <dbReference type="ARBA" id="ARBA00011900"/>
    </source>
</evidence>
<evidence type="ECO:0000256" key="5">
    <source>
        <dbReference type="ARBA" id="ARBA00022691"/>
    </source>
</evidence>
<dbReference type="PANTHER" id="PTHR33841:SF5">
    <property type="entry name" value="DNA METHYLASE (MODIFICATION METHYLASE) (METHYLTRANSFERASE)-RELATED"/>
    <property type="match status" value="1"/>
</dbReference>
<dbReference type="InterPro" id="IPR050953">
    <property type="entry name" value="N4_N6_ade-DNA_methylase"/>
</dbReference>
<dbReference type="Pfam" id="PF02384">
    <property type="entry name" value="N6_Mtase"/>
    <property type="match status" value="1"/>
</dbReference>
<dbReference type="EC" id="2.1.1.72" evidence="2"/>
<comment type="similarity">
    <text evidence="1">Belongs to the N(4)/N(6)-methyltransferase family.</text>
</comment>
<evidence type="ECO:0000256" key="6">
    <source>
        <dbReference type="ARBA" id="ARBA00047942"/>
    </source>
</evidence>
<dbReference type="PRINTS" id="PR00507">
    <property type="entry name" value="N12N6MTFRASE"/>
</dbReference>
<feature type="domain" description="DNA methylase adenine-specific" evidence="7">
    <location>
        <begin position="7"/>
        <end position="179"/>
    </location>
</feature>
<proteinExistence type="inferred from homology"/>
<dbReference type="GO" id="GO:0032259">
    <property type="term" value="P:methylation"/>
    <property type="evidence" value="ECO:0007669"/>
    <property type="project" value="UniProtKB-KW"/>
</dbReference>
<evidence type="ECO:0000313" key="9">
    <source>
        <dbReference type="EMBL" id="QQR39456.1"/>
    </source>
</evidence>
<dbReference type="RefSeq" id="WP_201633626.1">
    <property type="nucleotide sequence ID" value="NZ_CP068046.1"/>
</dbReference>
<dbReference type="Pfam" id="PF22837">
    <property type="entry name" value="M_Eco57I_C"/>
    <property type="match status" value="1"/>
</dbReference>
<gene>
    <name evidence="9" type="ORF">JI748_00060</name>
</gene>
<reference evidence="9 10" key="1">
    <citation type="submission" date="2021-01" db="EMBL/GenBank/DDBJ databases">
        <title>Genome seq and assembly of Devosia sp. LEGU1.</title>
        <authorList>
            <person name="Chhetri G."/>
        </authorList>
    </citation>
    <scope>NUCLEOTIDE SEQUENCE [LARGE SCALE GENOMIC DNA]</scope>
    <source>
        <strain evidence="9 10">LEGU1</strain>
    </source>
</reference>
<dbReference type="EMBL" id="CP068046">
    <property type="protein sequence ID" value="QQR39456.1"/>
    <property type="molecule type" value="Genomic_DNA"/>
</dbReference>
<keyword evidence="10" id="KW-1185">Reference proteome</keyword>
<evidence type="ECO:0000259" key="7">
    <source>
        <dbReference type="Pfam" id="PF02384"/>
    </source>
</evidence>
<dbReference type="Gene3D" id="3.40.50.150">
    <property type="entry name" value="Vaccinia Virus protein VP39"/>
    <property type="match status" value="1"/>
</dbReference>
<evidence type="ECO:0000259" key="8">
    <source>
        <dbReference type="Pfam" id="PF22837"/>
    </source>
</evidence>
<dbReference type="PANTHER" id="PTHR33841">
    <property type="entry name" value="DNA METHYLTRANSFERASE YEEA-RELATED"/>
    <property type="match status" value="1"/>
</dbReference>
<dbReference type="GO" id="GO:0008168">
    <property type="term" value="F:methyltransferase activity"/>
    <property type="evidence" value="ECO:0007669"/>
    <property type="project" value="UniProtKB-KW"/>
</dbReference>
<keyword evidence="3 9" id="KW-0489">Methyltransferase</keyword>
<keyword evidence="4" id="KW-0808">Transferase</keyword>
<dbReference type="SUPFAM" id="SSF53335">
    <property type="entry name" value="S-adenosyl-L-methionine-dependent methyltransferases"/>
    <property type="match status" value="1"/>
</dbReference>
<feature type="domain" description="Type II methyltransferase M.Eco57I C-terminal" evidence="8">
    <location>
        <begin position="253"/>
        <end position="484"/>
    </location>
</feature>
<dbReference type="Proteomes" id="UP000595857">
    <property type="component" value="Chromosome"/>
</dbReference>
<comment type="catalytic activity">
    <reaction evidence="6">
        <text>a 2'-deoxyadenosine in DNA + S-adenosyl-L-methionine = an N(6)-methyl-2'-deoxyadenosine in DNA + S-adenosyl-L-homocysteine + H(+)</text>
        <dbReference type="Rhea" id="RHEA:15197"/>
        <dbReference type="Rhea" id="RHEA-COMP:12418"/>
        <dbReference type="Rhea" id="RHEA-COMP:12419"/>
        <dbReference type="ChEBI" id="CHEBI:15378"/>
        <dbReference type="ChEBI" id="CHEBI:57856"/>
        <dbReference type="ChEBI" id="CHEBI:59789"/>
        <dbReference type="ChEBI" id="CHEBI:90615"/>
        <dbReference type="ChEBI" id="CHEBI:90616"/>
        <dbReference type="EC" id="2.1.1.72"/>
    </reaction>
</comment>
<sequence>MIATKRANAKILGAFYTPATIAGMLAEWVVQTGNERLLEPSVGDGALLAAAIERRRELRGARGELRFLACDIDAAAIQALEISLPDTFEARAVDFLQLDPASTGLFTSVLVNPPFTRNHSIEPARREILRRRFGVNGAAGLWVHFLIHSMDFLAPGGRLAAIVPAAALFTTYGRNAIERICAQFAHVEIRQIVDKPLWTNGAAERGAVILASGYGVGHTTVPTPSRWLTNGYREPSALPMQSGVFGKLAAIAIPLGDLASIAIGAVTGCNAVFLLSEEERLSLDIPIEQLTSIASRARQLPGLTITCSELLDSARAGEKTWLLTPENLAERGTGVRRRLAQISKRKRAHTVWLNKRDPWWQVDVGPPCDAFYTYMNDLGPRLVLADPQVRCTNTLHRVTFKADILRQQRIAASLSMVSTFGQLAAEKIGRSYGGGLLKFELMDARRVPILPARQESLEAVLMLADHALRSGNRDRARALADEALIAPILGSRWESDVLLLEDELKASRMARRGG</sequence>
<keyword evidence="5" id="KW-0949">S-adenosyl-L-methionine</keyword>
<dbReference type="InterPro" id="IPR029063">
    <property type="entry name" value="SAM-dependent_MTases_sf"/>
</dbReference>
<organism evidence="9 10">
    <name type="scientific">Devosia rhizoryzae</name>
    <dbReference type="NCBI Taxonomy" id="2774137"/>
    <lineage>
        <taxon>Bacteria</taxon>
        <taxon>Pseudomonadati</taxon>
        <taxon>Pseudomonadota</taxon>
        <taxon>Alphaproteobacteria</taxon>
        <taxon>Hyphomicrobiales</taxon>
        <taxon>Devosiaceae</taxon>
        <taxon>Devosia</taxon>
    </lineage>
</organism>
<dbReference type="InterPro" id="IPR054520">
    <property type="entry name" value="M_Eco57I_C"/>
</dbReference>
<evidence type="ECO:0000256" key="4">
    <source>
        <dbReference type="ARBA" id="ARBA00022679"/>
    </source>
</evidence>
<dbReference type="InterPro" id="IPR003356">
    <property type="entry name" value="DNA_methylase_A-5"/>
</dbReference>
<evidence type="ECO:0000256" key="3">
    <source>
        <dbReference type="ARBA" id="ARBA00022603"/>
    </source>
</evidence>